<accession>A0A0P0L4N8</accession>
<organism evidence="11 12">
    <name type="scientific">Phocaeicola vulgatus</name>
    <name type="common">Bacteroides vulgatus</name>
    <dbReference type="NCBI Taxonomy" id="821"/>
    <lineage>
        <taxon>Bacteria</taxon>
        <taxon>Pseudomonadati</taxon>
        <taxon>Bacteroidota</taxon>
        <taxon>Bacteroidia</taxon>
        <taxon>Bacteroidales</taxon>
        <taxon>Bacteroidaceae</taxon>
        <taxon>Phocaeicola</taxon>
    </lineage>
</organism>
<protein>
    <submittedName>
        <fullName evidence="11">TonB-dependent receptor</fullName>
    </submittedName>
</protein>
<evidence type="ECO:0000313" key="11">
    <source>
        <dbReference type="EMBL" id="ALK83020.1"/>
    </source>
</evidence>
<evidence type="ECO:0000256" key="4">
    <source>
        <dbReference type="ARBA" id="ARBA00022496"/>
    </source>
</evidence>
<dbReference type="SUPFAM" id="SSF56935">
    <property type="entry name" value="Porins"/>
    <property type="match status" value="1"/>
</dbReference>
<evidence type="ECO:0000256" key="10">
    <source>
        <dbReference type="ARBA" id="ARBA00023237"/>
    </source>
</evidence>
<dbReference type="PATRIC" id="fig|821.40.peg.459"/>
<evidence type="ECO:0000256" key="5">
    <source>
        <dbReference type="ARBA" id="ARBA00022692"/>
    </source>
</evidence>
<dbReference type="GO" id="GO:0015344">
    <property type="term" value="F:siderophore uptake transmembrane transporter activity"/>
    <property type="evidence" value="ECO:0007669"/>
    <property type="project" value="TreeGrafter"/>
</dbReference>
<dbReference type="AlphaFoldDB" id="A0A0P0L4N8"/>
<keyword evidence="4" id="KW-0410">Iron transport</keyword>
<dbReference type="Proteomes" id="UP000061587">
    <property type="component" value="Chromosome"/>
</dbReference>
<evidence type="ECO:0000313" key="12">
    <source>
        <dbReference type="Proteomes" id="UP000061587"/>
    </source>
</evidence>
<evidence type="ECO:0000256" key="7">
    <source>
        <dbReference type="ARBA" id="ARBA00023004"/>
    </source>
</evidence>
<evidence type="ECO:0000256" key="1">
    <source>
        <dbReference type="ARBA" id="ARBA00004571"/>
    </source>
</evidence>
<keyword evidence="5" id="KW-0812">Transmembrane</keyword>
<dbReference type="PANTHER" id="PTHR32552">
    <property type="entry name" value="FERRICHROME IRON RECEPTOR-RELATED"/>
    <property type="match status" value="1"/>
</dbReference>
<evidence type="ECO:0000256" key="6">
    <source>
        <dbReference type="ARBA" id="ARBA00022729"/>
    </source>
</evidence>
<sequence length="795" mass="89627">MFYRGCRLSPTFASEKLLKTFNAMNKNQQKNRMGAVIILLAAACLNGYAQQDSTKVSSDSKEEGNRNVMLNAASANGPREISIGLPGGDVNVLENGLPVVYNSNPHNVNTHWRGDSSLGHTGLLKISETAITTGNIGYAVNSFTELGLDKEKKMNGVLNYGTNHFGKQQFDFNLNGSIGKDWFYSGSIYQNFDPGSFKLRFAQYQDRTQIYKFALTKFYNEGRGQLSAIYHYSNSHWLSNATTGAPFIYVGDGSVKEIPGFGLGTSSYLPNVSDMVYMDMRTGEMKKISLYDATASKGNQLTVLNRYRWDNGLEWKINMKYDHALGSYLYQTPMSMEQKVGADGYSTKGLDGTLNPYEGYVQSRMSCFNRGNIDEFFFTTELSRKYDDMTWRVGVNEWYYDVDYASNTTMYDHTVEEYPQMLYSADTKDIHHYGNTPYYNLNQNASEYYKGHENKLALYATHDWDITDKWNVYYGARFEYQRLAGKNLAVYNAEGNPVGRFAGYHIGAVAADGTKIAPRYFSYNWLNMAFTAAATYKMTKQFGFTADFTYNTQRPNMSNFAPAEMPNVDKITIPLGRAGIYFNNDWISLTSLFSYIAKTNNNSTLNLINPNNDKDIKAAALSYDIETIGWTTDAVVKPFKGFDFHFLFTYQSPKYKKYETGVTFSDGTTSGINATGNIVTEIPKVLIELDPSYNITKDLKVWASFRYFSKTYANIKNAYYFNGRWETFGGINWNVNKHLSLSGTVINFLNQTGAKGSISGAELVDKENAAAYNGAWMAGSYIRPFTVEFAAKITF</sequence>
<evidence type="ECO:0000256" key="3">
    <source>
        <dbReference type="ARBA" id="ARBA00022452"/>
    </source>
</evidence>
<evidence type="ECO:0000256" key="2">
    <source>
        <dbReference type="ARBA" id="ARBA00022448"/>
    </source>
</evidence>
<evidence type="ECO:0000256" key="9">
    <source>
        <dbReference type="ARBA" id="ARBA00023136"/>
    </source>
</evidence>
<dbReference type="Gene3D" id="2.40.170.20">
    <property type="entry name" value="TonB-dependent receptor, beta-barrel domain"/>
    <property type="match status" value="1"/>
</dbReference>
<reference evidence="12" key="1">
    <citation type="submission" date="2015-10" db="EMBL/GenBank/DDBJ databases">
        <title>Extensive mobilome-driven genome diversification in gut-associated Bacteroides vulgatus mpk.</title>
        <authorList>
            <person name="Beier S."/>
            <person name="Lange A."/>
            <person name="Huson D.H."/>
            <person name="Frick J.-S."/>
            <person name="Autenrieth I.B."/>
        </authorList>
    </citation>
    <scope>NUCLEOTIDE SEQUENCE [LARGE SCALE GENOMIC DNA]</scope>
    <source>
        <strain evidence="12">mpk</strain>
    </source>
</reference>
<keyword evidence="2" id="KW-0813">Transport</keyword>
<keyword evidence="8" id="KW-0406">Ion transport</keyword>
<dbReference type="EMBL" id="CP013020">
    <property type="protein sequence ID" value="ALK83020.1"/>
    <property type="molecule type" value="Genomic_DNA"/>
</dbReference>
<keyword evidence="7" id="KW-0408">Iron</keyword>
<dbReference type="InterPro" id="IPR039426">
    <property type="entry name" value="TonB-dep_rcpt-like"/>
</dbReference>
<keyword evidence="3" id="KW-1134">Transmembrane beta strand</keyword>
<comment type="subcellular location">
    <subcellularLocation>
        <location evidence="1">Cell outer membrane</location>
        <topology evidence="1">Multi-pass membrane protein</topology>
    </subcellularLocation>
</comment>
<evidence type="ECO:0000256" key="8">
    <source>
        <dbReference type="ARBA" id="ARBA00023065"/>
    </source>
</evidence>
<keyword evidence="11" id="KW-0675">Receptor</keyword>
<proteinExistence type="predicted"/>
<keyword evidence="9" id="KW-0472">Membrane</keyword>
<dbReference type="PANTHER" id="PTHR32552:SF89">
    <property type="entry name" value="CATECHOLATE SIDEROPHORE RECEPTOR FIU"/>
    <property type="match status" value="1"/>
</dbReference>
<keyword evidence="10" id="KW-0998">Cell outer membrane</keyword>
<keyword evidence="6" id="KW-0732">Signal</keyword>
<reference evidence="11 12" key="2">
    <citation type="journal article" date="2016" name="Genome Biol. Evol.">
        <title>Extensive mobilome-driven genome diversification in mouse gut-associated Bacteroides vulgatus mpk.</title>
        <authorList>
            <person name="Lange A."/>
            <person name="Beier S."/>
            <person name="Steimle A."/>
            <person name="Autenrieth I.B."/>
            <person name="Huson D.H."/>
            <person name="Frick J.S."/>
        </authorList>
    </citation>
    <scope>NUCLEOTIDE SEQUENCE [LARGE SCALE GENOMIC DNA]</scope>
    <source>
        <strain evidence="12">mpk</strain>
    </source>
</reference>
<name>A0A0P0L4N8_PHOVU</name>
<dbReference type="GO" id="GO:0009279">
    <property type="term" value="C:cell outer membrane"/>
    <property type="evidence" value="ECO:0007669"/>
    <property type="project" value="UniProtKB-SubCell"/>
</dbReference>
<gene>
    <name evidence="11" type="ORF">BvMPK_0386</name>
</gene>
<dbReference type="InterPro" id="IPR036942">
    <property type="entry name" value="Beta-barrel_TonB_sf"/>
</dbReference>